<gene>
    <name evidence="1" type="ORF">FW778_17095</name>
</gene>
<evidence type="ECO:0000313" key="2">
    <source>
        <dbReference type="Proteomes" id="UP000326903"/>
    </source>
</evidence>
<keyword evidence="2" id="KW-1185">Reference proteome</keyword>
<comment type="caution">
    <text evidence="1">The sequence shown here is derived from an EMBL/GenBank/DDBJ whole genome shotgun (WGS) entry which is preliminary data.</text>
</comment>
<proteinExistence type="predicted"/>
<dbReference type="RefSeq" id="WP_150416055.1">
    <property type="nucleotide sequence ID" value="NZ_VYQF01000006.1"/>
</dbReference>
<name>A0A5J5ICC6_9BACT</name>
<sequence>MAKTYQTYLYGASFGVEENGRILDGWQVDRNNILFRSKEYENPTDAMQELNFHEPSHPNWFATMVEWTNGEVSDEQIFDSSLIFVDYPDY</sequence>
<evidence type="ECO:0000313" key="1">
    <source>
        <dbReference type="EMBL" id="KAA9037145.1"/>
    </source>
</evidence>
<accession>A0A5J5ICC6</accession>
<dbReference type="EMBL" id="VYQF01000006">
    <property type="protein sequence ID" value="KAA9037145.1"/>
    <property type="molecule type" value="Genomic_DNA"/>
</dbReference>
<organism evidence="1 2">
    <name type="scientific">Ginsengibacter hankyongi</name>
    <dbReference type="NCBI Taxonomy" id="2607284"/>
    <lineage>
        <taxon>Bacteria</taxon>
        <taxon>Pseudomonadati</taxon>
        <taxon>Bacteroidota</taxon>
        <taxon>Chitinophagia</taxon>
        <taxon>Chitinophagales</taxon>
        <taxon>Chitinophagaceae</taxon>
        <taxon>Ginsengibacter</taxon>
    </lineage>
</organism>
<protein>
    <submittedName>
        <fullName evidence="1">Uncharacterized protein</fullName>
    </submittedName>
</protein>
<dbReference type="AlphaFoldDB" id="A0A5J5ICC6"/>
<reference evidence="1 2" key="1">
    <citation type="submission" date="2019-09" db="EMBL/GenBank/DDBJ databases">
        <title>Draft genome sequence of Ginsengibacter sp. BR5-29.</title>
        <authorList>
            <person name="Im W.-T."/>
        </authorList>
    </citation>
    <scope>NUCLEOTIDE SEQUENCE [LARGE SCALE GENOMIC DNA]</scope>
    <source>
        <strain evidence="1 2">BR5-29</strain>
    </source>
</reference>
<dbReference type="Proteomes" id="UP000326903">
    <property type="component" value="Unassembled WGS sequence"/>
</dbReference>